<dbReference type="AlphaFoldDB" id="A0A364NYJ0"/>
<organism evidence="2 3">
    <name type="scientific">Paramagnetospirillum kuznetsovii</name>
    <dbReference type="NCBI Taxonomy" id="2053833"/>
    <lineage>
        <taxon>Bacteria</taxon>
        <taxon>Pseudomonadati</taxon>
        <taxon>Pseudomonadota</taxon>
        <taxon>Alphaproteobacteria</taxon>
        <taxon>Rhodospirillales</taxon>
        <taxon>Magnetospirillaceae</taxon>
        <taxon>Paramagnetospirillum</taxon>
    </lineage>
</organism>
<dbReference type="Gene3D" id="3.30.2310.20">
    <property type="entry name" value="RelE-like"/>
    <property type="match status" value="1"/>
</dbReference>
<proteinExistence type="predicted"/>
<accession>A0A364NYJ0</accession>
<dbReference type="EMBL" id="PGTO01000006">
    <property type="protein sequence ID" value="RAU21975.1"/>
    <property type="molecule type" value="Genomic_DNA"/>
</dbReference>
<dbReference type="Pfam" id="PF05016">
    <property type="entry name" value="ParE_toxin"/>
    <property type="match status" value="1"/>
</dbReference>
<keyword evidence="1" id="KW-1277">Toxin-antitoxin system</keyword>
<dbReference type="InterPro" id="IPR035093">
    <property type="entry name" value="RelE/ParE_toxin_dom_sf"/>
</dbReference>
<name>A0A364NYJ0_9PROT</name>
<dbReference type="RefSeq" id="WP_112144153.1">
    <property type="nucleotide sequence ID" value="NZ_PGTO01000006.1"/>
</dbReference>
<protein>
    <submittedName>
        <fullName evidence="2">Type II toxin-antitoxin system RelE/ParE family toxin</fullName>
    </submittedName>
</protein>
<comment type="caution">
    <text evidence="2">The sequence shown here is derived from an EMBL/GenBank/DDBJ whole genome shotgun (WGS) entry which is preliminary data.</text>
</comment>
<sequence length="100" mass="11127">MHSIVFRPQAEADLFALYRYIAEASGRGRAGEYISRVEKACMELALFPERGTRRDDIAAGLRTIGFERRATIAFRVLDQVVEIVAIAYAGREFESGPSDG</sequence>
<dbReference type="OrthoDB" id="8369899at2"/>
<evidence type="ECO:0000313" key="3">
    <source>
        <dbReference type="Proteomes" id="UP000251075"/>
    </source>
</evidence>
<reference evidence="2 3" key="1">
    <citation type="submission" date="2017-11" db="EMBL/GenBank/DDBJ databases">
        <title>Draft genome sequence of magnetotactic bacterium Magnetospirillum kuznetsovii LBB-42.</title>
        <authorList>
            <person name="Grouzdev D.S."/>
            <person name="Rysina M.S."/>
            <person name="Baslerov R.V."/>
            <person name="Koziaeva V."/>
        </authorList>
    </citation>
    <scope>NUCLEOTIDE SEQUENCE [LARGE SCALE GENOMIC DNA]</scope>
    <source>
        <strain evidence="2 3">LBB-42</strain>
    </source>
</reference>
<dbReference type="InterPro" id="IPR007712">
    <property type="entry name" value="RelE/ParE_toxin"/>
</dbReference>
<dbReference type="Proteomes" id="UP000251075">
    <property type="component" value="Unassembled WGS sequence"/>
</dbReference>
<evidence type="ECO:0000256" key="1">
    <source>
        <dbReference type="ARBA" id="ARBA00022649"/>
    </source>
</evidence>
<keyword evidence="3" id="KW-1185">Reference proteome</keyword>
<gene>
    <name evidence="2" type="ORF">CU669_09745</name>
</gene>
<evidence type="ECO:0000313" key="2">
    <source>
        <dbReference type="EMBL" id="RAU21975.1"/>
    </source>
</evidence>